<feature type="domain" description="NAD-dependent epimerase/dehydratase" evidence="2">
    <location>
        <begin position="3"/>
        <end position="229"/>
    </location>
</feature>
<sequence length="301" mass="33747">MKVLILGSEGFIGNHLVKHFLQNKWDVTGCDLIEASPAGYQYQKISLLSADLEQLFAGLKYDACINAAGSGNVPYSLTHPLSDFEANVSSVIHVLEVIRKFNPECRYIHISSAAVYGNPQQLPIEETAALMPLSPYGWHKQMSEQLCLEYYQQFGVRTAVTRPFSVYGPGLRKQLFWDVYQKILKAGNTLELWGTGKESRDFIFVEDLVQALWLILEKGNMQGESYNVATGVETTIEEAVGLFIRALQQKTSLAFNQKGRPGDPLYWRADMSRLTSLGFKPAYSLEKGLQLTADWITVHGQ</sequence>
<organism evidence="3 4">
    <name type="scientific">Paraflavitalea soli</name>
    <dbReference type="NCBI Taxonomy" id="2315862"/>
    <lineage>
        <taxon>Bacteria</taxon>
        <taxon>Pseudomonadati</taxon>
        <taxon>Bacteroidota</taxon>
        <taxon>Chitinophagia</taxon>
        <taxon>Chitinophagales</taxon>
        <taxon>Chitinophagaceae</taxon>
        <taxon>Paraflavitalea</taxon>
    </lineage>
</organism>
<dbReference type="Proteomes" id="UP000263900">
    <property type="component" value="Chromosome"/>
</dbReference>
<comment type="similarity">
    <text evidence="1">Belongs to the NAD(P)-dependent epimerase/dehydratase family.</text>
</comment>
<dbReference type="InterPro" id="IPR036291">
    <property type="entry name" value="NAD(P)-bd_dom_sf"/>
</dbReference>
<evidence type="ECO:0000259" key="2">
    <source>
        <dbReference type="Pfam" id="PF01370"/>
    </source>
</evidence>
<evidence type="ECO:0000313" key="3">
    <source>
        <dbReference type="EMBL" id="AXY77097.1"/>
    </source>
</evidence>
<dbReference type="RefSeq" id="WP_119052973.1">
    <property type="nucleotide sequence ID" value="NZ_CP032157.1"/>
</dbReference>
<dbReference type="PANTHER" id="PTHR43000">
    <property type="entry name" value="DTDP-D-GLUCOSE 4,6-DEHYDRATASE-RELATED"/>
    <property type="match status" value="1"/>
</dbReference>
<dbReference type="SUPFAM" id="SSF51735">
    <property type="entry name" value="NAD(P)-binding Rossmann-fold domains"/>
    <property type="match status" value="1"/>
</dbReference>
<gene>
    <name evidence="3" type="ORF">D3H65_25335</name>
</gene>
<keyword evidence="4" id="KW-1185">Reference proteome</keyword>
<dbReference type="InterPro" id="IPR001509">
    <property type="entry name" value="Epimerase_deHydtase"/>
</dbReference>
<dbReference type="Pfam" id="PF01370">
    <property type="entry name" value="Epimerase"/>
    <property type="match status" value="1"/>
</dbReference>
<dbReference type="AlphaFoldDB" id="A0A3B7MT97"/>
<name>A0A3B7MT97_9BACT</name>
<proteinExistence type="inferred from homology"/>
<accession>A0A3B7MT97</accession>
<dbReference type="EMBL" id="CP032157">
    <property type="protein sequence ID" value="AXY77097.1"/>
    <property type="molecule type" value="Genomic_DNA"/>
</dbReference>
<reference evidence="3 4" key="1">
    <citation type="submission" date="2018-09" db="EMBL/GenBank/DDBJ databases">
        <title>Genome sequencing of strain 6GH32-13.</title>
        <authorList>
            <person name="Weon H.-Y."/>
            <person name="Heo J."/>
            <person name="Kwon S.-W."/>
        </authorList>
    </citation>
    <scope>NUCLEOTIDE SEQUENCE [LARGE SCALE GENOMIC DNA]</scope>
    <source>
        <strain evidence="3 4">5GH32-13</strain>
    </source>
</reference>
<evidence type="ECO:0000313" key="4">
    <source>
        <dbReference type="Proteomes" id="UP000263900"/>
    </source>
</evidence>
<dbReference type="Gene3D" id="3.40.50.720">
    <property type="entry name" value="NAD(P)-binding Rossmann-like Domain"/>
    <property type="match status" value="1"/>
</dbReference>
<protein>
    <submittedName>
        <fullName evidence="3">NAD-dependent epimerase/dehydratase family protein</fullName>
    </submittedName>
</protein>
<dbReference type="KEGG" id="pseg:D3H65_25335"/>
<evidence type="ECO:0000256" key="1">
    <source>
        <dbReference type="ARBA" id="ARBA00007637"/>
    </source>
</evidence>
<dbReference type="OrthoDB" id="329806at2"/>